<protein>
    <recommendedName>
        <fullName evidence="3">histidine kinase</fullName>
        <ecNumber evidence="3">2.7.13.3</ecNumber>
    </recommendedName>
</protein>
<dbReference type="InterPro" id="IPR029016">
    <property type="entry name" value="GAF-like_dom_sf"/>
</dbReference>
<dbReference type="CDD" id="cd00075">
    <property type="entry name" value="HATPase"/>
    <property type="match status" value="1"/>
</dbReference>
<dbReference type="InterPro" id="IPR004358">
    <property type="entry name" value="Sig_transdc_His_kin-like_C"/>
</dbReference>
<dbReference type="RefSeq" id="WP_169066995.1">
    <property type="nucleotide sequence ID" value="NZ_SPMY01000034.1"/>
</dbReference>
<keyword evidence="5" id="KW-0597">Phosphoprotein</keyword>
<name>A0ABX1TWH1_9PROT</name>
<feature type="domain" description="PAS" evidence="14">
    <location>
        <begin position="799"/>
        <end position="870"/>
    </location>
</feature>
<feature type="domain" description="Histidine kinase" evidence="13">
    <location>
        <begin position="1090"/>
        <end position="1328"/>
    </location>
</feature>
<dbReference type="NCBIfam" id="TIGR00229">
    <property type="entry name" value="sensory_box"/>
    <property type="match status" value="4"/>
</dbReference>
<dbReference type="Gene3D" id="3.30.565.10">
    <property type="entry name" value="Histidine kinase-like ATPase, C-terminal domain"/>
    <property type="match status" value="1"/>
</dbReference>
<reference evidence="17 18" key="1">
    <citation type="submission" date="2019-03" db="EMBL/GenBank/DDBJ databases">
        <title>Metabolic reconstructions from genomes of highly enriched 'Candidatus Accumulibacter' and 'Candidatus Competibacter' bioreactor populations.</title>
        <authorList>
            <person name="Annavajhala M.K."/>
            <person name="Welles L."/>
            <person name="Abbas B."/>
            <person name="Sorokin D."/>
            <person name="Park H."/>
            <person name="Van Loosdrecht M."/>
            <person name="Chandran K."/>
        </authorList>
    </citation>
    <scope>NUCLEOTIDE SEQUENCE [LARGE SCALE GENOMIC DNA]</scope>
    <source>
        <strain evidence="17 18">SBR_S</strain>
    </source>
</reference>
<dbReference type="SUPFAM" id="SSF47384">
    <property type="entry name" value="Homodimeric domain of signal transducing histidine kinase"/>
    <property type="match status" value="1"/>
</dbReference>
<keyword evidence="9 12" id="KW-1133">Transmembrane helix</keyword>
<evidence type="ECO:0000256" key="10">
    <source>
        <dbReference type="ARBA" id="ARBA00023136"/>
    </source>
</evidence>
<evidence type="ECO:0000256" key="9">
    <source>
        <dbReference type="ARBA" id="ARBA00022989"/>
    </source>
</evidence>
<feature type="domain" description="PAC" evidence="15">
    <location>
        <begin position="564"/>
        <end position="616"/>
    </location>
</feature>
<dbReference type="SMART" id="SM00091">
    <property type="entry name" value="PAS"/>
    <property type="match status" value="4"/>
</dbReference>
<dbReference type="Pfam" id="PF08447">
    <property type="entry name" value="PAS_3"/>
    <property type="match status" value="1"/>
</dbReference>
<dbReference type="SMART" id="SM00065">
    <property type="entry name" value="GAF"/>
    <property type="match status" value="1"/>
</dbReference>
<evidence type="ECO:0000313" key="17">
    <source>
        <dbReference type="EMBL" id="NMQ28545.1"/>
    </source>
</evidence>
<dbReference type="Pfam" id="PF02518">
    <property type="entry name" value="HATPase_c"/>
    <property type="match status" value="1"/>
</dbReference>
<dbReference type="PROSITE" id="PS50885">
    <property type="entry name" value="HAMP"/>
    <property type="match status" value="1"/>
</dbReference>
<evidence type="ECO:0000256" key="1">
    <source>
        <dbReference type="ARBA" id="ARBA00000085"/>
    </source>
</evidence>
<gene>
    <name evidence="17" type="ORF">E4Q23_12735</name>
</gene>
<dbReference type="PROSITE" id="PS50109">
    <property type="entry name" value="HIS_KIN"/>
    <property type="match status" value="1"/>
</dbReference>
<evidence type="ECO:0000259" key="15">
    <source>
        <dbReference type="PROSITE" id="PS50113"/>
    </source>
</evidence>
<evidence type="ECO:0000256" key="5">
    <source>
        <dbReference type="ARBA" id="ARBA00022553"/>
    </source>
</evidence>
<dbReference type="InterPro" id="IPR013655">
    <property type="entry name" value="PAS_fold_3"/>
</dbReference>
<proteinExistence type="predicted"/>
<feature type="coiled-coil region" evidence="11">
    <location>
        <begin position="1043"/>
        <end position="1081"/>
    </location>
</feature>
<keyword evidence="4" id="KW-1003">Cell membrane</keyword>
<evidence type="ECO:0000256" key="11">
    <source>
        <dbReference type="SAM" id="Coils"/>
    </source>
</evidence>
<dbReference type="CDD" id="cd00082">
    <property type="entry name" value="HisKA"/>
    <property type="match status" value="1"/>
</dbReference>
<dbReference type="Pfam" id="PF00989">
    <property type="entry name" value="PAS"/>
    <property type="match status" value="1"/>
</dbReference>
<dbReference type="InterPro" id="IPR052162">
    <property type="entry name" value="Sensor_kinase/Photoreceptor"/>
</dbReference>
<keyword evidence="8" id="KW-0418">Kinase</keyword>
<dbReference type="InterPro" id="IPR003018">
    <property type="entry name" value="GAF"/>
</dbReference>
<feature type="transmembrane region" description="Helical" evidence="12">
    <location>
        <begin position="21"/>
        <end position="47"/>
    </location>
</feature>
<feature type="domain" description="PAC" evidence="15">
    <location>
        <begin position="441"/>
        <end position="490"/>
    </location>
</feature>
<keyword evidence="10 12" id="KW-0472">Membrane</keyword>
<sequence length="1375" mass="151524">MKTDANSAALSARAAVSGRPLWLWLASRFVLAGVLPLLLVAALLLAVPLPQARDEIDNQQRALARAIANQVEVQLLGAERELSATAAHLRQGSGQPPSFAFDALDAHAGVGDVFAAIYIVGADDVVYAVGLPAGQRSQWQEPLSMDLSDRAVLGQARTRGAPVWSEVFLSEVSARLAVSLAIPVGEDVLLGEVPIDRLGEFLERLPGEAGMSTMILDRRGQVIVSSPSRSDARQLELAQLPVIGDGMQGRFGSRNFVWGGERFIGTLTSVPQLGWMVLVAQPRSEAYEPFLATFRALAAGLLAALLLAISATWIVARGFARRIGAYAAQAQAFADGDYERPWPHAHVKELDSLAEHLDRMSLAIRQRERELAIGEARYRSLIGNLPLVIFQFDAQGVFTLSEGKGLRNSGWQPGRAVGQSIFSLYRHDPEVCEKARRALAGEAQHFTLRVNDTVFETYFNPVREADGALEVIGVAVDISDRVRVEEQLRQANMVVESSPAMLFRWRAEEGWPVAFASDNVSQLGYSSAELRDGSIRFDALIHPDDRQRVSAEVQAHAAHDDEHFQQEYRVVCRDGTIRWLDDRTAIERNAAGQVTEYRGIVIDISERKHAEQALQRVNRQLSMISECNQALIRANDESELLNTVCEIVVQVGAYRMAWVGYAENDAARSVRPVAHAGHASGYLEQLNCSWVDSERGGCASGIAIRSGHPCVLANIANEPGFTPWRAGAIERGYVALCALPLRHGERILGSLSIYSAALGAFDAEEVALLSELADDLSFGISVLRTRIERQQSEQALRESEARYRLLFDGNPHPMWVYDRDSLAFLNVNDAALRRYGYSRAEFLSMPVSDIRLSDDTPLLLEDVVSVEESGDCPGVWQHVTKDGTIIDVEIVAHAISYQGRAAQLVLAEDVTERRRAEQALLESELQYRELVENANSIILRWSPEGKVNFINDFGLKFFGYSEDELLGRHVIGTIVPPYETSGKDLRPLMLDICRKPESFERNINENMRRSGERVWVSWTNRAISNGRGEVVEVFSVGSDITERRQVEEELRRYREHLEELVAERTDELRQAMAQLLQAEKLAALGNLVAGVAHELNTPLGNARVVASVLGEQFREFADAVASGRLNRAQVDTLLSRGREALDLLERNTARAAELIGHFKQVAVDQSSARRRVFDLRQTVDEMLLTLRPGFKHSRHRIELEIPADLAMDSYPGPLEQVIANLVGNSLAHGFEGNEGNEGSVEGRIEIMAQRVAPDQIVLRYRDNGKGIPAEILHRIFEPFFTTRLGQGGSGLGLYIVYNLVTAVLGGSIEVDSPPGQGASFTLTLPRTAPERVVGGLSGVQWGCGVRRWAIDDRGPRGERLLSVSLLSGIVTICVS</sequence>
<dbReference type="Gene3D" id="3.30.450.40">
    <property type="match status" value="1"/>
</dbReference>
<dbReference type="PANTHER" id="PTHR43304">
    <property type="entry name" value="PHYTOCHROME-LIKE PROTEIN CPH1"/>
    <property type="match status" value="1"/>
</dbReference>
<evidence type="ECO:0000256" key="6">
    <source>
        <dbReference type="ARBA" id="ARBA00022679"/>
    </source>
</evidence>
<comment type="caution">
    <text evidence="17">The sequence shown here is derived from an EMBL/GenBank/DDBJ whole genome shotgun (WGS) entry which is preliminary data.</text>
</comment>
<evidence type="ECO:0000256" key="4">
    <source>
        <dbReference type="ARBA" id="ARBA00022475"/>
    </source>
</evidence>
<dbReference type="InterPro" id="IPR035965">
    <property type="entry name" value="PAS-like_dom_sf"/>
</dbReference>
<feature type="domain" description="PAS" evidence="14">
    <location>
        <begin position="923"/>
        <end position="977"/>
    </location>
</feature>
<dbReference type="Pfam" id="PF02743">
    <property type="entry name" value="dCache_1"/>
    <property type="match status" value="1"/>
</dbReference>
<dbReference type="InterPro" id="IPR013656">
    <property type="entry name" value="PAS_4"/>
</dbReference>
<keyword evidence="11" id="KW-0175">Coiled coil</keyword>
<dbReference type="Proteomes" id="UP000749010">
    <property type="component" value="Unassembled WGS sequence"/>
</dbReference>
<dbReference type="Pfam" id="PF13426">
    <property type="entry name" value="PAS_9"/>
    <property type="match status" value="1"/>
</dbReference>
<dbReference type="InterPro" id="IPR003661">
    <property type="entry name" value="HisK_dim/P_dom"/>
</dbReference>
<evidence type="ECO:0000256" key="3">
    <source>
        <dbReference type="ARBA" id="ARBA00012438"/>
    </source>
</evidence>
<dbReference type="PRINTS" id="PR00344">
    <property type="entry name" value="BCTRLSENSOR"/>
</dbReference>
<dbReference type="CDD" id="cd00130">
    <property type="entry name" value="PAS"/>
    <property type="match status" value="3"/>
</dbReference>
<dbReference type="SUPFAM" id="SSF55785">
    <property type="entry name" value="PYP-like sensor domain (PAS domain)"/>
    <property type="match status" value="4"/>
</dbReference>
<dbReference type="Gene3D" id="1.10.287.130">
    <property type="match status" value="1"/>
</dbReference>
<keyword evidence="6" id="KW-0808">Transferase</keyword>
<dbReference type="SMART" id="SM00388">
    <property type="entry name" value="HisKA"/>
    <property type="match status" value="1"/>
</dbReference>
<dbReference type="SMART" id="SM00387">
    <property type="entry name" value="HATPase_c"/>
    <property type="match status" value="1"/>
</dbReference>
<comment type="catalytic activity">
    <reaction evidence="1">
        <text>ATP + protein L-histidine = ADP + protein N-phospho-L-histidine.</text>
        <dbReference type="EC" id="2.7.13.3"/>
    </reaction>
</comment>
<dbReference type="InterPro" id="IPR005467">
    <property type="entry name" value="His_kinase_dom"/>
</dbReference>
<dbReference type="InterPro" id="IPR033479">
    <property type="entry name" value="dCache_1"/>
</dbReference>
<dbReference type="SMART" id="SM00304">
    <property type="entry name" value="HAMP"/>
    <property type="match status" value="1"/>
</dbReference>
<dbReference type="InterPro" id="IPR001610">
    <property type="entry name" value="PAC"/>
</dbReference>
<dbReference type="EC" id="2.7.13.3" evidence="3"/>
<dbReference type="SMART" id="SM00086">
    <property type="entry name" value="PAC"/>
    <property type="match status" value="4"/>
</dbReference>
<keyword evidence="7 12" id="KW-0812">Transmembrane</keyword>
<dbReference type="EMBL" id="SPMY01000034">
    <property type="protein sequence ID" value="NMQ28545.1"/>
    <property type="molecule type" value="Genomic_DNA"/>
</dbReference>
<accession>A0ABX1TWH1</accession>
<comment type="subcellular location">
    <subcellularLocation>
        <location evidence="2">Cell membrane</location>
        <topology evidence="2">Multi-pass membrane protein</topology>
    </subcellularLocation>
</comment>
<evidence type="ECO:0000259" key="16">
    <source>
        <dbReference type="PROSITE" id="PS50885"/>
    </source>
</evidence>
<dbReference type="InterPro" id="IPR000700">
    <property type="entry name" value="PAS-assoc_C"/>
</dbReference>
<dbReference type="PROSITE" id="PS50113">
    <property type="entry name" value="PAC"/>
    <property type="match status" value="3"/>
</dbReference>
<evidence type="ECO:0000256" key="7">
    <source>
        <dbReference type="ARBA" id="ARBA00022692"/>
    </source>
</evidence>
<evidence type="ECO:0000259" key="13">
    <source>
        <dbReference type="PROSITE" id="PS50109"/>
    </source>
</evidence>
<evidence type="ECO:0000256" key="8">
    <source>
        <dbReference type="ARBA" id="ARBA00022777"/>
    </source>
</evidence>
<organism evidence="17 18">
    <name type="scientific">Candidatus Accumulibacter phosphatis</name>
    <dbReference type="NCBI Taxonomy" id="327160"/>
    <lineage>
        <taxon>Bacteria</taxon>
        <taxon>Pseudomonadati</taxon>
        <taxon>Pseudomonadota</taxon>
        <taxon>Betaproteobacteria</taxon>
        <taxon>Candidatus Accumulibacter</taxon>
    </lineage>
</organism>
<dbReference type="InterPro" id="IPR003660">
    <property type="entry name" value="HAMP_dom"/>
</dbReference>
<dbReference type="InterPro" id="IPR003594">
    <property type="entry name" value="HATPase_dom"/>
</dbReference>
<evidence type="ECO:0000313" key="18">
    <source>
        <dbReference type="Proteomes" id="UP000749010"/>
    </source>
</evidence>
<dbReference type="InterPro" id="IPR036890">
    <property type="entry name" value="HATPase_C_sf"/>
</dbReference>
<dbReference type="SUPFAM" id="SSF55781">
    <property type="entry name" value="GAF domain-like"/>
    <property type="match status" value="1"/>
</dbReference>
<dbReference type="PANTHER" id="PTHR43304:SF1">
    <property type="entry name" value="PAC DOMAIN-CONTAINING PROTEIN"/>
    <property type="match status" value="1"/>
</dbReference>
<dbReference type="InterPro" id="IPR000014">
    <property type="entry name" value="PAS"/>
</dbReference>
<dbReference type="Pfam" id="PF08448">
    <property type="entry name" value="PAS_4"/>
    <property type="match status" value="1"/>
</dbReference>
<dbReference type="SUPFAM" id="SSF55874">
    <property type="entry name" value="ATPase domain of HSP90 chaperone/DNA topoisomerase II/histidine kinase"/>
    <property type="match status" value="1"/>
</dbReference>
<evidence type="ECO:0000256" key="12">
    <source>
        <dbReference type="SAM" id="Phobius"/>
    </source>
</evidence>
<feature type="domain" description="PAC" evidence="15">
    <location>
        <begin position="997"/>
        <end position="1052"/>
    </location>
</feature>
<dbReference type="Gene3D" id="3.30.450.20">
    <property type="entry name" value="PAS domain"/>
    <property type="match status" value="5"/>
</dbReference>
<dbReference type="PROSITE" id="PS50112">
    <property type="entry name" value="PAS"/>
    <property type="match status" value="2"/>
</dbReference>
<keyword evidence="18" id="KW-1185">Reference proteome</keyword>
<dbReference type="InterPro" id="IPR013767">
    <property type="entry name" value="PAS_fold"/>
</dbReference>
<evidence type="ECO:0000256" key="2">
    <source>
        <dbReference type="ARBA" id="ARBA00004651"/>
    </source>
</evidence>
<dbReference type="Pfam" id="PF13185">
    <property type="entry name" value="GAF_2"/>
    <property type="match status" value="1"/>
</dbReference>
<dbReference type="Gene3D" id="6.10.340.10">
    <property type="match status" value="1"/>
</dbReference>
<feature type="domain" description="HAMP" evidence="16">
    <location>
        <begin position="317"/>
        <end position="369"/>
    </location>
</feature>
<dbReference type="InterPro" id="IPR036097">
    <property type="entry name" value="HisK_dim/P_sf"/>
</dbReference>
<evidence type="ECO:0000259" key="14">
    <source>
        <dbReference type="PROSITE" id="PS50112"/>
    </source>
</evidence>
<dbReference type="CDD" id="cd18773">
    <property type="entry name" value="PDC1_HK_sensor"/>
    <property type="match status" value="1"/>
</dbReference>